<feature type="non-terminal residue" evidence="2">
    <location>
        <position position="140"/>
    </location>
</feature>
<feature type="region of interest" description="Disordered" evidence="1">
    <location>
        <begin position="1"/>
        <end position="66"/>
    </location>
</feature>
<proteinExistence type="predicted"/>
<reference evidence="2 3" key="1">
    <citation type="submission" date="2017-10" db="EMBL/GenBank/DDBJ databases">
        <title>Comparative genomics in systemic dimorphic fungi from Ajellomycetaceae.</title>
        <authorList>
            <person name="Munoz J.F."/>
            <person name="Mcewen J.G."/>
            <person name="Clay O.K."/>
            <person name="Cuomo C.A."/>
        </authorList>
    </citation>
    <scope>NUCLEOTIDE SEQUENCE [LARGE SCALE GENOMIC DNA]</scope>
    <source>
        <strain evidence="2 3">UAMH5409</strain>
    </source>
</reference>
<evidence type="ECO:0000256" key="1">
    <source>
        <dbReference type="SAM" id="MobiDB-lite"/>
    </source>
</evidence>
<protein>
    <submittedName>
        <fullName evidence="2">Uncharacterized protein</fullName>
    </submittedName>
</protein>
<evidence type="ECO:0000313" key="2">
    <source>
        <dbReference type="EMBL" id="PGH13519.1"/>
    </source>
</evidence>
<keyword evidence="3" id="KW-1185">Reference proteome</keyword>
<dbReference type="Proteomes" id="UP000223968">
    <property type="component" value="Unassembled WGS sequence"/>
</dbReference>
<dbReference type="EMBL" id="PDNB01000045">
    <property type="protein sequence ID" value="PGH13519.1"/>
    <property type="molecule type" value="Genomic_DNA"/>
</dbReference>
<dbReference type="OrthoDB" id="10521277at2759"/>
<organism evidence="2 3">
    <name type="scientific">Helicocarpus griseus UAMH5409</name>
    <dbReference type="NCBI Taxonomy" id="1447875"/>
    <lineage>
        <taxon>Eukaryota</taxon>
        <taxon>Fungi</taxon>
        <taxon>Dikarya</taxon>
        <taxon>Ascomycota</taxon>
        <taxon>Pezizomycotina</taxon>
        <taxon>Eurotiomycetes</taxon>
        <taxon>Eurotiomycetidae</taxon>
        <taxon>Onygenales</taxon>
        <taxon>Ajellomycetaceae</taxon>
        <taxon>Helicocarpus</taxon>
    </lineage>
</organism>
<sequence>MIPRTPETSLPMTESSEASEGPPATPSAQLEAELRVGTTAVPSRPTKPRKRPTPWSPYEAPGSLRGKLLSPFRQEIEADLKAYASGLEQALRAEFEGLRGQIDTSLEALEGRLSAFENQTNTRLEALEAKLALLSSQDSP</sequence>
<gene>
    <name evidence="2" type="ORF">AJ79_03650</name>
</gene>
<evidence type="ECO:0000313" key="3">
    <source>
        <dbReference type="Proteomes" id="UP000223968"/>
    </source>
</evidence>
<feature type="compositionally biased region" description="Polar residues" evidence="1">
    <location>
        <begin position="1"/>
        <end position="18"/>
    </location>
</feature>
<dbReference type="AlphaFoldDB" id="A0A2B7XX57"/>
<dbReference type="Gene3D" id="1.20.120.20">
    <property type="entry name" value="Apolipoprotein"/>
    <property type="match status" value="1"/>
</dbReference>
<accession>A0A2B7XX57</accession>
<comment type="caution">
    <text evidence="2">The sequence shown here is derived from an EMBL/GenBank/DDBJ whole genome shotgun (WGS) entry which is preliminary data.</text>
</comment>
<name>A0A2B7XX57_9EURO</name>